<organism evidence="1 2">
    <name type="scientific">Phytophthora nicotianae P1976</name>
    <dbReference type="NCBI Taxonomy" id="1317066"/>
    <lineage>
        <taxon>Eukaryota</taxon>
        <taxon>Sar</taxon>
        <taxon>Stramenopiles</taxon>
        <taxon>Oomycota</taxon>
        <taxon>Peronosporomycetes</taxon>
        <taxon>Peronosporales</taxon>
        <taxon>Peronosporaceae</taxon>
        <taxon>Phytophthora</taxon>
    </lineage>
</organism>
<proteinExistence type="predicted"/>
<dbReference type="Proteomes" id="UP000028582">
    <property type="component" value="Unassembled WGS sequence"/>
</dbReference>
<evidence type="ECO:0000313" key="1">
    <source>
        <dbReference type="EMBL" id="ETO76199.1"/>
    </source>
</evidence>
<name>A0A081ABD8_PHYNI</name>
<dbReference type="EMBL" id="ANJA01001584">
    <property type="protein sequence ID" value="ETO76199.1"/>
    <property type="molecule type" value="Genomic_DNA"/>
</dbReference>
<gene>
    <name evidence="1" type="ORF">F444_08368</name>
</gene>
<protein>
    <submittedName>
        <fullName evidence="1">Uncharacterized protein</fullName>
    </submittedName>
</protein>
<accession>A0A081ABD8</accession>
<evidence type="ECO:0000313" key="2">
    <source>
        <dbReference type="Proteomes" id="UP000028582"/>
    </source>
</evidence>
<sequence length="64" mass="7278">MSRTTPDHRLLYAIIAEFKVDTYITSASLVFWLPRQSKSSSYMYNMLTTASQEEGCATARYGDC</sequence>
<dbReference type="AlphaFoldDB" id="A0A081ABD8"/>
<comment type="caution">
    <text evidence="1">The sequence shown here is derived from an EMBL/GenBank/DDBJ whole genome shotgun (WGS) entry which is preliminary data.</text>
</comment>
<reference evidence="1 2" key="1">
    <citation type="submission" date="2013-11" db="EMBL/GenBank/DDBJ databases">
        <title>The Genome Sequence of Phytophthora parasitica P1976.</title>
        <authorList>
            <consortium name="The Broad Institute Genomics Platform"/>
            <person name="Russ C."/>
            <person name="Tyler B."/>
            <person name="Panabieres F."/>
            <person name="Shan W."/>
            <person name="Tripathy S."/>
            <person name="Grunwald N."/>
            <person name="Machado M."/>
            <person name="Johnson C.S."/>
            <person name="Walker B."/>
            <person name="Young S."/>
            <person name="Zeng Q."/>
            <person name="Gargeya S."/>
            <person name="Fitzgerald M."/>
            <person name="Haas B."/>
            <person name="Abouelleil A."/>
            <person name="Allen A.W."/>
            <person name="Alvarado L."/>
            <person name="Arachchi H.M."/>
            <person name="Berlin A.M."/>
            <person name="Chapman S.B."/>
            <person name="Gainer-Dewar J."/>
            <person name="Goldberg J."/>
            <person name="Griggs A."/>
            <person name="Gujja S."/>
            <person name="Hansen M."/>
            <person name="Howarth C."/>
            <person name="Imamovic A."/>
            <person name="Ireland A."/>
            <person name="Larimer J."/>
            <person name="McCowan C."/>
            <person name="Murphy C."/>
            <person name="Pearson M."/>
            <person name="Poon T.W."/>
            <person name="Priest M."/>
            <person name="Roberts A."/>
            <person name="Saif S."/>
            <person name="Shea T."/>
            <person name="Sisk P."/>
            <person name="Sykes S."/>
            <person name="Wortman J."/>
            <person name="Nusbaum C."/>
            <person name="Birren B."/>
        </authorList>
    </citation>
    <scope>NUCLEOTIDE SEQUENCE [LARGE SCALE GENOMIC DNA]</scope>
    <source>
        <strain evidence="1 2">P1976</strain>
    </source>
</reference>